<evidence type="ECO:0000256" key="3">
    <source>
        <dbReference type="ARBA" id="ARBA00022519"/>
    </source>
</evidence>
<feature type="transmembrane region" description="Helical" evidence="7">
    <location>
        <begin position="395"/>
        <end position="417"/>
    </location>
</feature>
<feature type="transmembrane region" description="Helical" evidence="7">
    <location>
        <begin position="165"/>
        <end position="190"/>
    </location>
</feature>
<dbReference type="NCBIfam" id="TIGR00786">
    <property type="entry name" value="dctM"/>
    <property type="match status" value="1"/>
</dbReference>
<gene>
    <name evidence="8" type="ORF">POT9AD_0212</name>
</gene>
<dbReference type="InterPro" id="IPR010656">
    <property type="entry name" value="DctM"/>
</dbReference>
<comment type="function">
    <text evidence="7">Part of the tripartite ATP-independent periplasmic (TRAP) transport system.</text>
</comment>
<feature type="transmembrane region" description="Helical" evidence="7">
    <location>
        <begin position="134"/>
        <end position="159"/>
    </location>
</feature>
<comment type="subcellular location">
    <subcellularLocation>
        <location evidence="1 7">Cell inner membrane</location>
        <topology evidence="1 7">Multi-pass membrane protein</topology>
    </subcellularLocation>
</comment>
<dbReference type="InterPro" id="IPR004681">
    <property type="entry name" value="TRAP_DctM"/>
</dbReference>
<protein>
    <recommendedName>
        <fullName evidence="7">TRAP transporter large permease protein</fullName>
    </recommendedName>
</protein>
<dbReference type="GO" id="GO:0005886">
    <property type="term" value="C:plasma membrane"/>
    <property type="evidence" value="ECO:0007669"/>
    <property type="project" value="UniProtKB-SubCell"/>
</dbReference>
<feature type="transmembrane region" description="Helical" evidence="7">
    <location>
        <begin position="361"/>
        <end position="383"/>
    </location>
</feature>
<reference evidence="8" key="1">
    <citation type="submission" date="2018-11" db="EMBL/GenBank/DDBJ databases">
        <authorList>
            <consortium name="Genoscope - CEA"/>
            <person name="William W."/>
        </authorList>
    </citation>
    <scope>NUCLEOTIDE SEQUENCE [LARGE SCALE GENOMIC DNA]</scope>
    <source>
        <strain evidence="8">T9AD</strain>
    </source>
</reference>
<feature type="transmembrane region" description="Helical" evidence="7">
    <location>
        <begin position="96"/>
        <end position="122"/>
    </location>
</feature>
<dbReference type="PIRSF" id="PIRSF006066">
    <property type="entry name" value="HI0050"/>
    <property type="match status" value="1"/>
</dbReference>
<feature type="transmembrane region" description="Helical" evidence="7">
    <location>
        <begin position="271"/>
        <end position="291"/>
    </location>
</feature>
<evidence type="ECO:0000256" key="4">
    <source>
        <dbReference type="ARBA" id="ARBA00022692"/>
    </source>
</evidence>
<evidence type="ECO:0000256" key="6">
    <source>
        <dbReference type="ARBA" id="ARBA00023136"/>
    </source>
</evidence>
<dbReference type="PANTHER" id="PTHR33362">
    <property type="entry name" value="SIALIC ACID TRAP TRANSPORTER PERMEASE PROTEIN SIAT-RELATED"/>
    <property type="match status" value="1"/>
</dbReference>
<dbReference type="Pfam" id="PF06808">
    <property type="entry name" value="DctM"/>
    <property type="match status" value="1"/>
</dbReference>
<dbReference type="EMBL" id="LR130779">
    <property type="protein sequence ID" value="VDN61203.1"/>
    <property type="molecule type" value="Genomic_DNA"/>
</dbReference>
<evidence type="ECO:0000313" key="8">
    <source>
        <dbReference type="EMBL" id="VDN61203.1"/>
    </source>
</evidence>
<keyword evidence="3 7" id="KW-0997">Cell inner membrane</keyword>
<dbReference type="PANTHER" id="PTHR33362:SF2">
    <property type="entry name" value="TRAP TRANSPORTER LARGE PERMEASE PROTEIN"/>
    <property type="match status" value="1"/>
</dbReference>
<keyword evidence="4 7" id="KW-0812">Transmembrane</keyword>
<feature type="transmembrane region" description="Helical" evidence="7">
    <location>
        <begin position="47"/>
        <end position="68"/>
    </location>
</feature>
<evidence type="ECO:0000256" key="1">
    <source>
        <dbReference type="ARBA" id="ARBA00004429"/>
    </source>
</evidence>
<feature type="transmembrane region" description="Helical" evidence="7">
    <location>
        <begin position="216"/>
        <end position="237"/>
    </location>
</feature>
<dbReference type="OrthoDB" id="8627919at2"/>
<keyword evidence="5 7" id="KW-1133">Transmembrane helix</keyword>
<sequence>MGAILAIVVVIMLMMIGVPVVFSFAAMTLVLAISYGVDISSLMTTGFWSVNSVILLALPLFVMTGYLMQAGGMAARLVHFVEAIVGKSRSGMGSSMVVACGVFGAISGTASAAVASIGTIMIGPMEKHGYPREYTSALLGISSLLGLLIPPSITMILFAVVTRQSVAACFLATIGPGMLLILLLCLINWIKMRAGHDPLQQPVGFRQRAEEIGNSMWKAFPALLLPVIILGGIYGGVFTPTEAAAIAVVYSIPVGLFIYRELDLKRLAECFIAAATTTGVIMVILVFSFVASRIFTLERVPQQLTDLLMDLFQNKLLILLVVNVFLILLGMIMDDVSVVAIISPLLLPVMVNIGVEPIQFAAIVGTSVVIGCNSPPMAPILFMTCRIGNVGMSQVMRPALGFMAFAALPVMLVTTYWPPLSLYLPRAFGYIG</sequence>
<keyword evidence="6 7" id="KW-0472">Membrane</keyword>
<evidence type="ECO:0000256" key="7">
    <source>
        <dbReference type="RuleBase" id="RU369079"/>
    </source>
</evidence>
<comment type="subunit">
    <text evidence="7">The complex comprises the extracytoplasmic solute receptor protein and the two transmembrane proteins.</text>
</comment>
<dbReference type="AlphaFoldDB" id="A0A653AXW4"/>
<feature type="transmembrane region" description="Helical" evidence="7">
    <location>
        <begin position="311"/>
        <end position="329"/>
    </location>
</feature>
<organism evidence="8">
    <name type="scientific">Ectopseudomonas oleovorans</name>
    <name type="common">Pseudomonas oleovorans</name>
    <dbReference type="NCBI Taxonomy" id="301"/>
    <lineage>
        <taxon>Bacteria</taxon>
        <taxon>Pseudomonadati</taxon>
        <taxon>Pseudomonadota</taxon>
        <taxon>Gammaproteobacteria</taxon>
        <taxon>Pseudomonadales</taxon>
        <taxon>Pseudomonadaceae</taxon>
        <taxon>Ectopseudomonas</taxon>
    </lineage>
</organism>
<feature type="transmembrane region" description="Helical" evidence="7">
    <location>
        <begin position="336"/>
        <end position="355"/>
    </location>
</feature>
<keyword evidence="7" id="KW-0813">Transport</keyword>
<keyword evidence="2" id="KW-1003">Cell membrane</keyword>
<name>A0A653AXW4_ECTOL</name>
<comment type="similarity">
    <text evidence="7">Belongs to the TRAP transporter large permease family.</text>
</comment>
<feature type="transmembrane region" description="Helical" evidence="7">
    <location>
        <begin position="6"/>
        <end position="35"/>
    </location>
</feature>
<evidence type="ECO:0000256" key="5">
    <source>
        <dbReference type="ARBA" id="ARBA00022989"/>
    </source>
</evidence>
<evidence type="ECO:0000256" key="2">
    <source>
        <dbReference type="ARBA" id="ARBA00022475"/>
    </source>
</evidence>
<dbReference type="GO" id="GO:0022857">
    <property type="term" value="F:transmembrane transporter activity"/>
    <property type="evidence" value="ECO:0007669"/>
    <property type="project" value="UniProtKB-UniRule"/>
</dbReference>
<proteinExistence type="inferred from homology"/>
<accession>A0A653AXW4</accession>